<dbReference type="InterPro" id="IPR036390">
    <property type="entry name" value="WH_DNA-bd_sf"/>
</dbReference>
<dbReference type="InterPro" id="IPR025877">
    <property type="entry name" value="MobA-like_NTP_Trfase"/>
</dbReference>
<dbReference type="InterPro" id="IPR029044">
    <property type="entry name" value="Nucleotide-diphossugar_trans"/>
</dbReference>
<dbReference type="Gene3D" id="3.90.550.10">
    <property type="entry name" value="Spore Coat Polysaccharide Biosynthesis Protein SpsA, Chain A"/>
    <property type="match status" value="1"/>
</dbReference>
<sequence length="586" mass="68395">MNRKYYQILTYLNTHKEENFSQRDLANALSMSLGSVNSYINQLTAESYLDTDGKLTEKALDLFIKAKPDNAIILAAGYGMRMVPINTLKPKGLLTIHGKPLIEKTIEDLQAAGIHKIYIVVGFLKEMYEYLIDRYNVTLIYNEDYASKNNLASLNKAYKYIHNSYIIPCDVYTTFNPYSSSEICSWYMMADQPEDKNGHYTVNKQLHIVKTNSSPLKMVGISYVTGVSEEILKHNLQLMSQDEQYDSVYWEKALFTNNNHIIGKIVKPGTCYEIDTYEQLRNIDNQADELQNDAISTIVYTFNVKPSDIKNISVLKKGMTNRSFLFECNNQKYIMRIPGEGTDQLVNRQEEYDVYMAIKGKGLCDDNIYINPTSGYKITKFINNSRNCDPDNIDDLKKCMKKLKDFHNMKLQVNHTFDIFKHMEFYETLWEGNPSIFNDYEDTKKKVYELKEYIDAHPSEYCLTHIDAVCDNFMISTDENGQEKIDLIDWEYAGMQDPHVDIAMFCIYAMYDRAHVDQLIDIYFENNCPQETRLKIYCYIACCGLLWSNWCEFKRNKGVEFGEYSLAQYRYAKDYYKIFKEEIKNV</sequence>
<gene>
    <name evidence="2" type="ORF">SG0102_22740</name>
</gene>
<dbReference type="Gene3D" id="3.90.1200.10">
    <property type="match status" value="1"/>
</dbReference>
<dbReference type="PANTHER" id="PTHR22603">
    <property type="entry name" value="CHOLINE/ETHANOALAMINE KINASE"/>
    <property type="match status" value="1"/>
</dbReference>
<dbReference type="EMBL" id="AP019309">
    <property type="protein sequence ID" value="BBH27340.1"/>
    <property type="molecule type" value="Genomic_DNA"/>
</dbReference>
<dbReference type="CDD" id="cd05151">
    <property type="entry name" value="ChoK-like"/>
    <property type="match status" value="1"/>
</dbReference>
<dbReference type="SUPFAM" id="SSF53448">
    <property type="entry name" value="Nucleotide-diphospho-sugar transferases"/>
    <property type="match status" value="1"/>
</dbReference>
<feature type="domain" description="MobA-like NTP transferase" evidence="1">
    <location>
        <begin position="71"/>
        <end position="171"/>
    </location>
</feature>
<dbReference type="RefSeq" id="WP_125120079.1">
    <property type="nucleotide sequence ID" value="NZ_AP019309.1"/>
</dbReference>
<dbReference type="SUPFAM" id="SSF46785">
    <property type="entry name" value="Winged helix' DNA-binding domain"/>
    <property type="match status" value="1"/>
</dbReference>
<name>A0A3G9J8G6_9FIRM</name>
<dbReference type="SUPFAM" id="SSF56112">
    <property type="entry name" value="Protein kinase-like (PK-like)"/>
    <property type="match status" value="1"/>
</dbReference>
<dbReference type="PANTHER" id="PTHR22603:SF66">
    <property type="entry name" value="ETHANOLAMINE KINASE"/>
    <property type="match status" value="1"/>
</dbReference>
<dbReference type="Gene3D" id="3.30.200.20">
    <property type="entry name" value="Phosphorylase Kinase, domain 1"/>
    <property type="match status" value="1"/>
</dbReference>
<keyword evidence="2" id="KW-0418">Kinase</keyword>
<dbReference type="KEGG" id="ebm:SG0102_22740"/>
<dbReference type="GO" id="GO:0004305">
    <property type="term" value="F:ethanolamine kinase activity"/>
    <property type="evidence" value="ECO:0007669"/>
    <property type="project" value="TreeGrafter"/>
</dbReference>
<accession>A0A3G9J8G6</accession>
<dbReference type="AlphaFoldDB" id="A0A3G9J8G6"/>
<dbReference type="Pfam" id="PF01633">
    <property type="entry name" value="Choline_kinase"/>
    <property type="match status" value="1"/>
</dbReference>
<dbReference type="OrthoDB" id="9803871at2"/>
<dbReference type="GO" id="GO:0006646">
    <property type="term" value="P:phosphatidylethanolamine biosynthetic process"/>
    <property type="evidence" value="ECO:0007669"/>
    <property type="project" value="TreeGrafter"/>
</dbReference>
<dbReference type="Pfam" id="PF12804">
    <property type="entry name" value="NTP_transf_3"/>
    <property type="match status" value="1"/>
</dbReference>
<evidence type="ECO:0000259" key="1">
    <source>
        <dbReference type="Pfam" id="PF12804"/>
    </source>
</evidence>
<protein>
    <submittedName>
        <fullName evidence="2">Choline kinase</fullName>
    </submittedName>
</protein>
<keyword evidence="2" id="KW-0808">Transferase</keyword>
<dbReference type="InterPro" id="IPR011009">
    <property type="entry name" value="Kinase-like_dom_sf"/>
</dbReference>
<dbReference type="Proteomes" id="UP000268059">
    <property type="component" value="Chromosome"/>
</dbReference>
<reference evidence="2 3" key="1">
    <citation type="submission" date="2018-11" db="EMBL/GenBank/DDBJ databases">
        <title>Novel Erysipelotrichaceae bacterium isolated from small intestine of a swine.</title>
        <authorList>
            <person name="Kim J.S."/>
            <person name="Choe H."/>
            <person name="Lee Y.R."/>
            <person name="Kim K.M."/>
            <person name="Park D.S."/>
        </authorList>
    </citation>
    <scope>NUCLEOTIDE SEQUENCE [LARGE SCALE GENOMIC DNA]</scope>
    <source>
        <strain evidence="2 3">SG0102</strain>
    </source>
</reference>
<dbReference type="InParanoid" id="A0A3G9J8G6"/>
<evidence type="ECO:0000313" key="3">
    <source>
        <dbReference type="Proteomes" id="UP000268059"/>
    </source>
</evidence>
<evidence type="ECO:0000313" key="2">
    <source>
        <dbReference type="EMBL" id="BBH27340.1"/>
    </source>
</evidence>
<proteinExistence type="predicted"/>
<dbReference type="GO" id="GO:0016779">
    <property type="term" value="F:nucleotidyltransferase activity"/>
    <property type="evidence" value="ECO:0007669"/>
    <property type="project" value="UniProtKB-ARBA"/>
</dbReference>
<keyword evidence="3" id="KW-1185">Reference proteome</keyword>
<dbReference type="GO" id="GO:0005737">
    <property type="term" value="C:cytoplasm"/>
    <property type="evidence" value="ECO:0007669"/>
    <property type="project" value="TreeGrafter"/>
</dbReference>
<organism evidence="2 3">
    <name type="scientific">Intestinibaculum porci</name>
    <dbReference type="NCBI Taxonomy" id="2487118"/>
    <lineage>
        <taxon>Bacteria</taxon>
        <taxon>Bacillati</taxon>
        <taxon>Bacillota</taxon>
        <taxon>Erysipelotrichia</taxon>
        <taxon>Erysipelotrichales</taxon>
        <taxon>Erysipelotrichaceae</taxon>
        <taxon>Intestinibaculum</taxon>
    </lineage>
</organism>